<evidence type="ECO:0000313" key="2">
    <source>
        <dbReference type="Proteomes" id="UP001057291"/>
    </source>
</evidence>
<evidence type="ECO:0008006" key="3">
    <source>
        <dbReference type="Google" id="ProtNLM"/>
    </source>
</evidence>
<comment type="caution">
    <text evidence="1">The sequence shown here is derived from an EMBL/GenBank/DDBJ whole genome shotgun (WGS) entry which is preliminary data.</text>
</comment>
<name>A0AAV4LHR1_9BACL</name>
<dbReference type="Proteomes" id="UP001057291">
    <property type="component" value="Unassembled WGS sequence"/>
</dbReference>
<organism evidence="1 2">
    <name type="scientific">Collibacillus ludicampi</name>
    <dbReference type="NCBI Taxonomy" id="2771369"/>
    <lineage>
        <taxon>Bacteria</taxon>
        <taxon>Bacillati</taxon>
        <taxon>Bacillota</taxon>
        <taxon>Bacilli</taxon>
        <taxon>Bacillales</taxon>
        <taxon>Alicyclobacillaceae</taxon>
        <taxon>Collibacillus</taxon>
    </lineage>
</organism>
<sequence length="84" mass="9910">MSLHEPFFFIKRHSSPGTQVYRIFAYEGNLGLIIKESPNAPWKCELDNGVRMEVHVETKEQAAEELWNLFMEEKNPVCNRDERK</sequence>
<evidence type="ECO:0000313" key="1">
    <source>
        <dbReference type="EMBL" id="GIM47268.1"/>
    </source>
</evidence>
<gene>
    <name evidence="1" type="ORF">DNHGIG_28170</name>
</gene>
<proteinExistence type="predicted"/>
<protein>
    <recommendedName>
        <fullName evidence="3">DUF4911 domain-containing protein</fullName>
    </recommendedName>
</protein>
<dbReference type="AlphaFoldDB" id="A0AAV4LHR1"/>
<keyword evidence="2" id="KW-1185">Reference proteome</keyword>
<dbReference type="EMBL" id="BOQE01000001">
    <property type="protein sequence ID" value="GIM47268.1"/>
    <property type="molecule type" value="Genomic_DNA"/>
</dbReference>
<accession>A0AAV4LHR1</accession>
<reference evidence="1" key="1">
    <citation type="journal article" date="2023" name="Int. J. Syst. Evol. Microbiol.">
        <title>Collibacillus ludicampi gen. nov., sp. nov., a new soil bacterium of the family Alicyclobacillaceae.</title>
        <authorList>
            <person name="Jojima T."/>
            <person name="Ioku Y."/>
            <person name="Fukuta Y."/>
            <person name="Shirasaka N."/>
            <person name="Matsumura Y."/>
            <person name="Mori M."/>
        </authorList>
    </citation>
    <scope>NUCLEOTIDE SEQUENCE</scope>
    <source>
        <strain evidence="1">TP075</strain>
    </source>
</reference>